<accession>A0A172WJ86</accession>
<sequence>MPPIPPPIRRMPVPRELTPEVAETAIETVKNALPFFTAGMPIIHHTPHGVNIDIPVMYLNVAIDRLHYDPKTESPLPKGLPGVECGEIDPVRVKDRAREILKGLRVLEAAEFRKPENCWVVSVAWRSFIVLHVRISADGKELIPDYRLMEEVMRYGV</sequence>
<organism evidence="1 2">
    <name type="scientific">Thermococcus piezophilus</name>
    <dbReference type="NCBI Taxonomy" id="1712654"/>
    <lineage>
        <taxon>Archaea</taxon>
        <taxon>Methanobacteriati</taxon>
        <taxon>Methanobacteriota</taxon>
        <taxon>Thermococci</taxon>
        <taxon>Thermococcales</taxon>
        <taxon>Thermococcaceae</taxon>
        <taxon>Thermococcus</taxon>
    </lineage>
</organism>
<dbReference type="KEGG" id="tpie:A7C91_10380"/>
<dbReference type="OrthoDB" id="85969at2157"/>
<keyword evidence="2" id="KW-1185">Reference proteome</keyword>
<dbReference type="AlphaFoldDB" id="A0A172WJ86"/>
<dbReference type="RefSeq" id="WP_068667249.1">
    <property type="nucleotide sequence ID" value="NZ_CP015520.1"/>
</dbReference>
<reference evidence="2" key="1">
    <citation type="journal article" date="2016" name="Syst. Appl. Microbiol.">
        <title>Thermococcus piezophilus sp. nov., a novel hyperthermophilic and piezophilic archaeon with a broad pressure range for growth, isolated from a deepest hydrothermal vent at the Mid-Cayman Rise.</title>
        <authorList>
            <person name="Dalmasso C."/>
            <person name="Oger P."/>
            <person name="Selva G."/>
            <person name="Courtine D."/>
            <person name="L'Haridon S."/>
            <person name="Garlaschelli A."/>
            <person name="Roussel E."/>
            <person name="Miyazaki J."/>
            <person name="Reveillaud J."/>
            <person name="Jebbar M."/>
            <person name="Takai K."/>
            <person name="Maignien L."/>
            <person name="Alain K."/>
        </authorList>
    </citation>
    <scope>NUCLEOTIDE SEQUENCE [LARGE SCALE GENOMIC DNA]</scope>
    <source>
        <strain evidence="2">CDGS</strain>
    </source>
</reference>
<gene>
    <name evidence="1" type="ORF">A7C91_10380</name>
</gene>
<name>A0A172WJ86_9EURY</name>
<dbReference type="GeneID" id="28496604"/>
<protein>
    <submittedName>
        <fullName evidence="1">Uncharacterized protein</fullName>
    </submittedName>
</protein>
<dbReference type="STRING" id="1712654.A7C91_10380"/>
<dbReference type="Proteomes" id="UP000076969">
    <property type="component" value="Chromosome"/>
</dbReference>
<dbReference type="EMBL" id="CP015520">
    <property type="protein sequence ID" value="ANF23514.1"/>
    <property type="molecule type" value="Genomic_DNA"/>
</dbReference>
<evidence type="ECO:0000313" key="1">
    <source>
        <dbReference type="EMBL" id="ANF23514.1"/>
    </source>
</evidence>
<evidence type="ECO:0000313" key="2">
    <source>
        <dbReference type="Proteomes" id="UP000076969"/>
    </source>
</evidence>
<proteinExistence type="predicted"/>